<name>A0A6C0GDZ2_9BACT</name>
<sequence>MSAIITERMTARMEHDFVVFLIGMRVNRFWKFHKWFPVAAAMPRMIKELQVHPEYGFLGAENWFGRTTIMVQYWESFEKLEAYARSRDAEHFPAWVAFNKHVKSNGDVGIWHETYKVAAGNYETIYHNMPAFGLGKAGKLSSAKGNYEHAGQRIKQV</sequence>
<dbReference type="Proteomes" id="UP000480178">
    <property type="component" value="Chromosome"/>
</dbReference>
<evidence type="ECO:0000313" key="2">
    <source>
        <dbReference type="Proteomes" id="UP000480178"/>
    </source>
</evidence>
<gene>
    <name evidence="1" type="ORF">GXP67_04825</name>
</gene>
<reference evidence="1 2" key="1">
    <citation type="submission" date="2020-01" db="EMBL/GenBank/DDBJ databases">
        <authorList>
            <person name="Kim M.K."/>
        </authorList>
    </citation>
    <scope>NUCLEOTIDE SEQUENCE [LARGE SCALE GENOMIC DNA]</scope>
    <source>
        <strain evidence="1 2">172606-1</strain>
    </source>
</reference>
<keyword evidence="2" id="KW-1185">Reference proteome</keyword>
<proteinExistence type="predicted"/>
<dbReference type="InterPro" id="IPR025444">
    <property type="entry name" value="Monooxy_af470"/>
</dbReference>
<accession>A0A6C0GDZ2</accession>
<dbReference type="Pfam" id="PF13826">
    <property type="entry name" value="Monooxy_af470-like"/>
    <property type="match status" value="1"/>
</dbReference>
<dbReference type="EMBL" id="CP048222">
    <property type="protein sequence ID" value="QHT66044.1"/>
    <property type="molecule type" value="Genomic_DNA"/>
</dbReference>
<dbReference type="KEGG" id="rhoz:GXP67_04825"/>
<evidence type="ECO:0000313" key="1">
    <source>
        <dbReference type="EMBL" id="QHT66044.1"/>
    </source>
</evidence>
<dbReference type="AlphaFoldDB" id="A0A6C0GDZ2"/>
<organism evidence="1 2">
    <name type="scientific">Rhodocytophaga rosea</name>
    <dbReference type="NCBI Taxonomy" id="2704465"/>
    <lineage>
        <taxon>Bacteria</taxon>
        <taxon>Pseudomonadati</taxon>
        <taxon>Bacteroidota</taxon>
        <taxon>Cytophagia</taxon>
        <taxon>Cytophagales</taxon>
        <taxon>Rhodocytophagaceae</taxon>
        <taxon>Rhodocytophaga</taxon>
    </lineage>
</organism>
<protein>
    <submittedName>
        <fullName evidence="1">DUF4188 domain-containing protein</fullName>
    </submittedName>
</protein>
<dbReference type="RefSeq" id="WP_162442117.1">
    <property type="nucleotide sequence ID" value="NZ_CP048222.1"/>
</dbReference>